<dbReference type="Gene3D" id="3.40.50.10140">
    <property type="entry name" value="Toll/interleukin-1 receptor homology (TIR) domain"/>
    <property type="match status" value="1"/>
</dbReference>
<keyword evidence="8" id="KW-1185">Reference proteome</keyword>
<evidence type="ECO:0000256" key="1">
    <source>
        <dbReference type="ARBA" id="ARBA00011982"/>
    </source>
</evidence>
<dbReference type="AlphaFoldDB" id="A0A1M7DCI0"/>
<name>A0A1M7DCI0_9BACT</name>
<dbReference type="PANTHER" id="PTHR32009">
    <property type="entry name" value="TMV RESISTANCE PROTEIN N-LIKE"/>
    <property type="match status" value="1"/>
</dbReference>
<accession>A0A1M7DCI0</accession>
<reference evidence="8" key="1">
    <citation type="submission" date="2016-11" db="EMBL/GenBank/DDBJ databases">
        <authorList>
            <person name="Varghese N."/>
            <person name="Submissions S."/>
        </authorList>
    </citation>
    <scope>NUCLEOTIDE SEQUENCE [LARGE SCALE GENOMIC DNA]</scope>
    <source>
        <strain evidence="8">DSM 18569</strain>
    </source>
</reference>
<evidence type="ECO:0000313" key="7">
    <source>
        <dbReference type="EMBL" id="SHL77103.1"/>
    </source>
</evidence>
<dbReference type="SUPFAM" id="SSF52200">
    <property type="entry name" value="Toll/Interleukin receptor TIR domain"/>
    <property type="match status" value="1"/>
</dbReference>
<dbReference type="InterPro" id="IPR000157">
    <property type="entry name" value="TIR_dom"/>
</dbReference>
<dbReference type="PROSITE" id="PS50104">
    <property type="entry name" value="TIR"/>
    <property type="match status" value="1"/>
</dbReference>
<protein>
    <recommendedName>
        <fullName evidence="1">ADP-ribosyl cyclase/cyclic ADP-ribose hydrolase</fullName>
        <ecNumber evidence="1">3.2.2.6</ecNumber>
    </recommendedName>
</protein>
<dbReference type="Proteomes" id="UP000183947">
    <property type="component" value="Unassembled WGS sequence"/>
</dbReference>
<feature type="region of interest" description="Disordered" evidence="5">
    <location>
        <begin position="98"/>
        <end position="132"/>
    </location>
</feature>
<evidence type="ECO:0000256" key="5">
    <source>
        <dbReference type="SAM" id="MobiDB-lite"/>
    </source>
</evidence>
<dbReference type="GO" id="GO:0007165">
    <property type="term" value="P:signal transduction"/>
    <property type="evidence" value="ECO:0007669"/>
    <property type="project" value="InterPro"/>
</dbReference>
<feature type="domain" description="TIR" evidence="6">
    <location>
        <begin position="173"/>
        <end position="306"/>
    </location>
</feature>
<sequence length="308" mass="35757">MTSTYYYSQVAKLEKESAELQKKIADETKRDIDKQKEIESINRSITSTTSISTLQSKQSQIRSKQNDLVSIRTRIADHHRKLAEKSAAIATNRQLAIKEQQAERKKQQDAEKREIDKQSKIQQSEREKLKREQDDYRRSLQFDIDEQKRLLNQLVEASYTPNDSFISLNDEVKQYDLFISHASEDKEEFVRPLAEKLTASGIEVWYDEYSMRIGDSLRRKIDEGLKSSRFGLVILSSNFFKKNWPQHELDGLVAREMRGTKVILPIWHKVTRDEVVAQSPTLADKVALNSSIHSLDDIVKELKTLLDN</sequence>
<evidence type="ECO:0000313" key="8">
    <source>
        <dbReference type="Proteomes" id="UP000183947"/>
    </source>
</evidence>
<dbReference type="EMBL" id="FRAS01000021">
    <property type="protein sequence ID" value="SHL77103.1"/>
    <property type="molecule type" value="Genomic_DNA"/>
</dbReference>
<evidence type="ECO:0000259" key="6">
    <source>
        <dbReference type="PROSITE" id="PS50104"/>
    </source>
</evidence>
<dbReference type="InterPro" id="IPR035897">
    <property type="entry name" value="Toll_tir_struct_dom_sf"/>
</dbReference>
<keyword evidence="3" id="KW-0520">NAD</keyword>
<feature type="compositionally biased region" description="Basic and acidic residues" evidence="5">
    <location>
        <begin position="100"/>
        <end position="132"/>
    </location>
</feature>
<dbReference type="STRING" id="1121959.SAMN02746009_03338"/>
<dbReference type="SMART" id="SM00255">
    <property type="entry name" value="TIR"/>
    <property type="match status" value="1"/>
</dbReference>
<evidence type="ECO:0000256" key="3">
    <source>
        <dbReference type="ARBA" id="ARBA00023027"/>
    </source>
</evidence>
<organism evidence="7 8">
    <name type="scientific">Hymenobacter psychrotolerans DSM 18569</name>
    <dbReference type="NCBI Taxonomy" id="1121959"/>
    <lineage>
        <taxon>Bacteria</taxon>
        <taxon>Pseudomonadati</taxon>
        <taxon>Bacteroidota</taxon>
        <taxon>Cytophagia</taxon>
        <taxon>Cytophagales</taxon>
        <taxon>Hymenobacteraceae</taxon>
        <taxon>Hymenobacter</taxon>
    </lineage>
</organism>
<dbReference type="OrthoDB" id="7285215at2"/>
<dbReference type="Pfam" id="PF13676">
    <property type="entry name" value="TIR_2"/>
    <property type="match status" value="1"/>
</dbReference>
<dbReference type="RefSeq" id="WP_073287639.1">
    <property type="nucleotide sequence ID" value="NZ_FRAS01000021.1"/>
</dbReference>
<proteinExistence type="predicted"/>
<dbReference type="GO" id="GO:0061809">
    <property type="term" value="F:NAD+ nucleosidase activity, cyclic ADP-ribose generating"/>
    <property type="evidence" value="ECO:0007669"/>
    <property type="project" value="UniProtKB-EC"/>
</dbReference>
<dbReference type="EC" id="3.2.2.6" evidence="1"/>
<keyword evidence="2" id="KW-0378">Hydrolase</keyword>
<comment type="catalytic activity">
    <reaction evidence="4">
        <text>NAD(+) + H2O = ADP-D-ribose + nicotinamide + H(+)</text>
        <dbReference type="Rhea" id="RHEA:16301"/>
        <dbReference type="ChEBI" id="CHEBI:15377"/>
        <dbReference type="ChEBI" id="CHEBI:15378"/>
        <dbReference type="ChEBI" id="CHEBI:17154"/>
        <dbReference type="ChEBI" id="CHEBI:57540"/>
        <dbReference type="ChEBI" id="CHEBI:57967"/>
        <dbReference type="EC" id="3.2.2.6"/>
    </reaction>
    <physiologicalReaction direction="left-to-right" evidence="4">
        <dbReference type="Rhea" id="RHEA:16302"/>
    </physiologicalReaction>
</comment>
<dbReference type="PANTHER" id="PTHR32009:SF39">
    <property type="entry name" value="TIR DOMAIN-CONTAINING PROTEIN"/>
    <property type="match status" value="1"/>
</dbReference>
<evidence type="ECO:0000256" key="4">
    <source>
        <dbReference type="ARBA" id="ARBA00047304"/>
    </source>
</evidence>
<gene>
    <name evidence="7" type="ORF">SAMN02746009_03338</name>
</gene>
<evidence type="ECO:0000256" key="2">
    <source>
        <dbReference type="ARBA" id="ARBA00022801"/>
    </source>
</evidence>